<dbReference type="PROSITE" id="PS01159">
    <property type="entry name" value="WW_DOMAIN_1"/>
    <property type="match status" value="1"/>
</dbReference>
<dbReference type="AlphaFoldDB" id="A0A9W6BNI3"/>
<dbReference type="PANTHER" id="PTHR21715:SF0">
    <property type="entry name" value="RH04127P"/>
    <property type="match status" value="1"/>
</dbReference>
<dbReference type="InterPro" id="IPR001202">
    <property type="entry name" value="WW_dom"/>
</dbReference>
<dbReference type="PANTHER" id="PTHR21715">
    <property type="entry name" value="RH04127P"/>
    <property type="match status" value="1"/>
</dbReference>
<feature type="region of interest" description="Disordered" evidence="1">
    <location>
        <begin position="649"/>
        <end position="672"/>
    </location>
</feature>
<feature type="region of interest" description="Disordered" evidence="1">
    <location>
        <begin position="447"/>
        <end position="572"/>
    </location>
</feature>
<feature type="compositionally biased region" description="Low complexity" evidence="1">
    <location>
        <begin position="422"/>
        <end position="431"/>
    </location>
</feature>
<name>A0A9W6BNI3_9CHLO</name>
<dbReference type="PROSITE" id="PS50020">
    <property type="entry name" value="WW_DOMAIN_2"/>
    <property type="match status" value="1"/>
</dbReference>
<feature type="region of interest" description="Disordered" evidence="1">
    <location>
        <begin position="388"/>
        <end position="431"/>
    </location>
</feature>
<dbReference type="SMART" id="SM00456">
    <property type="entry name" value="WW"/>
    <property type="match status" value="1"/>
</dbReference>
<evidence type="ECO:0000313" key="3">
    <source>
        <dbReference type="EMBL" id="GLC55354.1"/>
    </source>
</evidence>
<feature type="compositionally biased region" description="Low complexity" evidence="1">
    <location>
        <begin position="511"/>
        <end position="533"/>
    </location>
</feature>
<feature type="compositionally biased region" description="Low complexity" evidence="1">
    <location>
        <begin position="1097"/>
        <end position="1116"/>
    </location>
</feature>
<feature type="region of interest" description="Disordered" evidence="1">
    <location>
        <begin position="584"/>
        <end position="611"/>
    </location>
</feature>
<comment type="caution">
    <text evidence="3">The sequence shown here is derived from an EMBL/GenBank/DDBJ whole genome shotgun (WGS) entry which is preliminary data.</text>
</comment>
<evidence type="ECO:0000256" key="1">
    <source>
        <dbReference type="SAM" id="MobiDB-lite"/>
    </source>
</evidence>
<proteinExistence type="predicted"/>
<feature type="compositionally biased region" description="Low complexity" evidence="1">
    <location>
        <begin position="490"/>
        <end position="499"/>
    </location>
</feature>
<feature type="compositionally biased region" description="Low complexity" evidence="1">
    <location>
        <begin position="467"/>
        <end position="476"/>
    </location>
</feature>
<dbReference type="InterPro" id="IPR053233">
    <property type="entry name" value="ABRA-related"/>
</dbReference>
<evidence type="ECO:0000259" key="2">
    <source>
        <dbReference type="PROSITE" id="PS50020"/>
    </source>
</evidence>
<dbReference type="CDD" id="cd00201">
    <property type="entry name" value="WW"/>
    <property type="match status" value="1"/>
</dbReference>
<accession>A0A9W6BNI3</accession>
<dbReference type="InterPro" id="IPR036020">
    <property type="entry name" value="WW_dom_sf"/>
</dbReference>
<dbReference type="Gene3D" id="3.30.1470.10">
    <property type="entry name" value="Photosystem I PsaD, reaction center subunit II"/>
    <property type="match status" value="1"/>
</dbReference>
<dbReference type="Pfam" id="PF00397">
    <property type="entry name" value="WW"/>
    <property type="match status" value="1"/>
</dbReference>
<feature type="compositionally biased region" description="Basic and acidic residues" evidence="1">
    <location>
        <begin position="1117"/>
        <end position="1130"/>
    </location>
</feature>
<protein>
    <recommendedName>
        <fullName evidence="2">WW domain-containing protein</fullName>
    </recommendedName>
</protein>
<feature type="region of interest" description="Disordered" evidence="1">
    <location>
        <begin position="776"/>
        <end position="801"/>
    </location>
</feature>
<feature type="compositionally biased region" description="Low complexity" evidence="1">
    <location>
        <begin position="541"/>
        <end position="556"/>
    </location>
</feature>
<dbReference type="Proteomes" id="UP001165080">
    <property type="component" value="Unassembled WGS sequence"/>
</dbReference>
<sequence>MSARSEQREGLMASRNSRLMRKAEALGIETRNVPSAYLLPVLSRGGGPGTLYGGASHTAISAGGSYHDTIALSPKGITALRTTRMLQSLGQRVIFSNDPYVNSAFESLITTRVNGVPPDLAPDLTELVARKPPGGRLRPRGSKSAALKRAKRLVGAGAVPVASEVPFVDALRVCDLERDRGALPALLRAYVFSKPRVVVPKLEEYCEAMGRLRPAPMLHAAALLMQAGYFFAAIKVVYSNFDALQATLTELEALISHHMSSGDWDTAAALWNWKDPDRELFLKQFKELKIIAYYLDVRKQLRALKEQGVVALARVEREMLLKVVQDFRMQLAEDYAAYQAQLAKEADERARAKARLEAQARAAADAAARRAEEAARVEARARAAAEAKARREAEMRDKAREMERKREEVRRRAEEAKRRSRSSSMRNMRPPEHLLMAGAAAAMFEEGATQEDDGPLVEPEPEPEPEPSVGMSEPGEAAALVSESGAVGPEASEAAISAAEAEDRVSELRVSSSAGSRRGSASSLPGSGRSSLSNARLSEDAAAAAPSSAEPSASGEAPPPSRGRPPVRVHLRPNNSGLIMQLSMDGRSSQQQLAEAEPPVLPPPSRGRPPVRVHLRPNSRGLKMQLSMDGAEAEEMRRGIEEMRRSMSQERRRASEAAEQLKQMAVKGSRPSTATPAIRLNINLVSGTTDEKLVMMERALEAERAEFQRRLEEERAALAAVLASEKSKLEEHLHAQKKLFDEERQRLLRDLYEQQGKDIDQQLLASNNSIEALKQQRDRLRSAGGNAGSRHSSGRNAAAAEEAARLETAVKMLEKKLDDELSHVRQLEEEKTRVEAERTALEHAQRTLEAQKSQAELEKAKAEQEKGALQEQIAKTMRMFQEQLAQTVKMAAMLQAQRILGAATGGAAPLGMSALGSQLGGTLMAQSSTGSIGLNTGTLTGQPSGMTLGGGGAGLGMSMSLGGAGTPAGGGLTGTLSTSPSIGAAAAAATASMLPQPVAPLPSDVDDPPTQDEIIAYGKYLGMDVVEDSDLLYIAEWALTAPLPEGWTVHLDGEGNEFFYNAATNASTYEHPMDEHYRAYYRKMKEQKQLARMNEAQQQQLPQQQSVSVSGGVERAGSSREGRREEQVVG</sequence>
<reference evidence="3 4" key="1">
    <citation type="journal article" date="2023" name="Commun. Biol.">
        <title>Reorganization of the ancestral sex-determining regions during the evolution of trioecy in Pleodorina starrii.</title>
        <authorList>
            <person name="Takahashi K."/>
            <person name="Suzuki S."/>
            <person name="Kawai-Toyooka H."/>
            <person name="Yamamoto K."/>
            <person name="Hamaji T."/>
            <person name="Ootsuki R."/>
            <person name="Yamaguchi H."/>
            <person name="Kawachi M."/>
            <person name="Higashiyama T."/>
            <person name="Nozaki H."/>
        </authorList>
    </citation>
    <scope>NUCLEOTIDE SEQUENCE [LARGE SCALE GENOMIC DNA]</scope>
    <source>
        <strain evidence="3 4">NIES-4479</strain>
    </source>
</reference>
<dbReference type="SUPFAM" id="SSF51045">
    <property type="entry name" value="WW domain"/>
    <property type="match status" value="1"/>
</dbReference>
<feature type="domain" description="WW" evidence="2">
    <location>
        <begin position="1041"/>
        <end position="1074"/>
    </location>
</feature>
<feature type="compositionally biased region" description="Basic and acidic residues" evidence="1">
    <location>
        <begin position="388"/>
        <end position="417"/>
    </location>
</feature>
<dbReference type="OrthoDB" id="6344460at2759"/>
<organism evidence="3 4">
    <name type="scientific">Pleodorina starrii</name>
    <dbReference type="NCBI Taxonomy" id="330485"/>
    <lineage>
        <taxon>Eukaryota</taxon>
        <taxon>Viridiplantae</taxon>
        <taxon>Chlorophyta</taxon>
        <taxon>core chlorophytes</taxon>
        <taxon>Chlorophyceae</taxon>
        <taxon>CS clade</taxon>
        <taxon>Chlamydomonadales</taxon>
        <taxon>Volvocaceae</taxon>
        <taxon>Pleodorina</taxon>
    </lineage>
</organism>
<evidence type="ECO:0000313" key="4">
    <source>
        <dbReference type="Proteomes" id="UP001165080"/>
    </source>
</evidence>
<feature type="region of interest" description="Disordered" evidence="1">
    <location>
        <begin position="1090"/>
        <end position="1130"/>
    </location>
</feature>
<dbReference type="EMBL" id="BRXU01000012">
    <property type="protein sequence ID" value="GLC55354.1"/>
    <property type="molecule type" value="Genomic_DNA"/>
</dbReference>
<keyword evidence="4" id="KW-1185">Reference proteome</keyword>
<feature type="compositionally biased region" description="Acidic residues" evidence="1">
    <location>
        <begin position="448"/>
        <end position="465"/>
    </location>
</feature>
<gene>
    <name evidence="3" type="primary">PLEST007777</name>
    <name evidence="3" type="ORF">PLESTB_000975900</name>
</gene>